<sequence>MSVRTAALWVPDWPVVAAMTSAGVDAHTPAAVLGGSGASGAGRSTGQRVVAASAPARAAGVRRGMRRRTAQQHCPGLAILTADDARDAAAFEPVAVAAEQVVAGVEIARPGLLLLGSGGAARYHGSEHALARELAEAVARDTGHECQVGIADGFLAAVLAARDETVVPPGGSAAWLAPRPAADLRHARPGDSALADLLDLWQRLGLRTLGDVAGLPAGSTSARFGTPGTWARRLARADDVRPPARRRTETDLTATVELDPPAERADVAAFAARRVAEDLHGQLAARGLACGRVVVTADAVDPVTGEARTCERVWRTDDAAGMSAARLTDRVRWQLAGWLTQREPAPAPIARITLTADEVAPAGATQPALWGPASGEGLRAVRAAERVQALLGASGVLVPRLQGGRDPRSRVQLVPFGEEVPPARDPDRPWPGALPQPAPAVVLAEPVPVRLLDATGADVVVDVRLAMSGEPAVVTGGLGTVRVTDWAGPWPVAERWWTPGGGERRVYLQVVSDDGRGLLLAQTAGAWRTEALYD</sequence>
<dbReference type="Gene3D" id="3.30.70.270">
    <property type="match status" value="1"/>
</dbReference>
<dbReference type="RefSeq" id="WP_344104240.1">
    <property type="nucleotide sequence ID" value="NZ_BAAANL010000006.1"/>
</dbReference>
<dbReference type="SUPFAM" id="SSF56672">
    <property type="entry name" value="DNA/RNA polymerases"/>
    <property type="match status" value="1"/>
</dbReference>
<evidence type="ECO:0000256" key="2">
    <source>
        <dbReference type="ARBA" id="ARBA00022763"/>
    </source>
</evidence>
<keyword evidence="2" id="KW-0227">DNA damage</keyword>
<evidence type="ECO:0000259" key="4">
    <source>
        <dbReference type="PROSITE" id="PS50173"/>
    </source>
</evidence>
<dbReference type="InterPro" id="IPR043128">
    <property type="entry name" value="Rev_trsase/Diguanyl_cyclase"/>
</dbReference>
<dbReference type="PANTHER" id="PTHR35369">
    <property type="entry name" value="BLR3025 PROTEIN-RELATED"/>
    <property type="match status" value="1"/>
</dbReference>
<keyword evidence="6" id="KW-1185">Reference proteome</keyword>
<reference evidence="5 6" key="1">
    <citation type="journal article" date="2019" name="Int. J. Syst. Evol. Microbiol.">
        <title>The Global Catalogue of Microorganisms (GCM) 10K type strain sequencing project: providing services to taxonomists for standard genome sequencing and annotation.</title>
        <authorList>
            <consortium name="The Broad Institute Genomics Platform"/>
            <consortium name="The Broad Institute Genome Sequencing Center for Infectious Disease"/>
            <person name="Wu L."/>
            <person name="Ma J."/>
        </authorList>
    </citation>
    <scope>NUCLEOTIDE SEQUENCE [LARGE SCALE GENOMIC DNA]</scope>
    <source>
        <strain evidence="5 6">JCM 14326</strain>
    </source>
</reference>
<evidence type="ECO:0000256" key="3">
    <source>
        <dbReference type="ARBA" id="ARBA00025589"/>
    </source>
</evidence>
<protein>
    <submittedName>
        <fullName evidence="5">DNA polymerase Y family protein</fullName>
    </submittedName>
</protein>
<dbReference type="InterPro" id="IPR001126">
    <property type="entry name" value="UmuC"/>
</dbReference>
<evidence type="ECO:0000256" key="1">
    <source>
        <dbReference type="ARBA" id="ARBA00010945"/>
    </source>
</evidence>
<dbReference type="InterPro" id="IPR050356">
    <property type="entry name" value="SulA_CellDiv_inhibitor"/>
</dbReference>
<dbReference type="EMBL" id="BAAANL010000006">
    <property type="protein sequence ID" value="GAA1868853.1"/>
    <property type="molecule type" value="Genomic_DNA"/>
</dbReference>
<dbReference type="Proteomes" id="UP001501094">
    <property type="component" value="Unassembled WGS sequence"/>
</dbReference>
<name>A0ABN2NIZ4_9MICO</name>
<comment type="function">
    <text evidence="3">Poorly processive, error-prone DNA polymerase involved in untargeted mutagenesis. Copies undamaged DNA at stalled replication forks, which arise in vivo from mismatched or misaligned primer ends. These misaligned primers can be extended by PolIV. Exhibits no 3'-5' exonuclease (proofreading) activity. May be involved in translesional synthesis, in conjunction with the beta clamp from PolIII.</text>
</comment>
<evidence type="ECO:0000313" key="5">
    <source>
        <dbReference type="EMBL" id="GAA1868853.1"/>
    </source>
</evidence>
<dbReference type="PROSITE" id="PS50173">
    <property type="entry name" value="UMUC"/>
    <property type="match status" value="1"/>
</dbReference>
<dbReference type="Gene3D" id="3.40.1170.60">
    <property type="match status" value="1"/>
</dbReference>
<feature type="domain" description="UmuC" evidence="4">
    <location>
        <begin position="29"/>
        <end position="162"/>
    </location>
</feature>
<dbReference type="Pfam" id="PF00817">
    <property type="entry name" value="IMS"/>
    <property type="match status" value="1"/>
</dbReference>
<dbReference type="InterPro" id="IPR043502">
    <property type="entry name" value="DNA/RNA_pol_sf"/>
</dbReference>
<organism evidence="5 6">
    <name type="scientific">Myceligenerans crystallogenes</name>
    <dbReference type="NCBI Taxonomy" id="316335"/>
    <lineage>
        <taxon>Bacteria</taxon>
        <taxon>Bacillati</taxon>
        <taxon>Actinomycetota</taxon>
        <taxon>Actinomycetes</taxon>
        <taxon>Micrococcales</taxon>
        <taxon>Promicromonosporaceae</taxon>
        <taxon>Myceligenerans</taxon>
    </lineage>
</organism>
<proteinExistence type="inferred from homology"/>
<comment type="similarity">
    <text evidence="1">Belongs to the DNA polymerase type-Y family.</text>
</comment>
<dbReference type="PANTHER" id="PTHR35369:SF2">
    <property type="entry name" value="BLR3025 PROTEIN"/>
    <property type="match status" value="1"/>
</dbReference>
<gene>
    <name evidence="5" type="ORF">GCM10009751_29340</name>
</gene>
<comment type="caution">
    <text evidence="5">The sequence shown here is derived from an EMBL/GenBank/DDBJ whole genome shotgun (WGS) entry which is preliminary data.</text>
</comment>
<evidence type="ECO:0000313" key="6">
    <source>
        <dbReference type="Proteomes" id="UP001501094"/>
    </source>
</evidence>
<accession>A0ABN2NIZ4</accession>